<protein>
    <submittedName>
        <fullName evidence="1">Uncharacterized protein</fullName>
    </submittedName>
</protein>
<sequence>MRCERDAPRSNDMRIRFARSDSPYFVRSPFDVARAARRCFLISSASKNLREKPDGTPIRIAPNTTINA</sequence>
<proteinExistence type="predicted"/>
<evidence type="ECO:0000313" key="2">
    <source>
        <dbReference type="Proteomes" id="UP000067711"/>
    </source>
</evidence>
<gene>
    <name evidence="1" type="ORF">WS71_10655</name>
</gene>
<reference evidence="1 2" key="1">
    <citation type="submission" date="2015-12" db="EMBL/GenBank/DDBJ databases">
        <title>Diversity of Burkholderia near neighbor genomes.</title>
        <authorList>
            <person name="Sahl J."/>
            <person name="Wagner D."/>
            <person name="Keim P."/>
        </authorList>
    </citation>
    <scope>NUCLEOTIDE SEQUENCE [LARGE SCALE GENOMIC DNA]</scope>
    <source>
        <strain evidence="1 2">BDU8</strain>
    </source>
</reference>
<dbReference type="EMBL" id="CP013388">
    <property type="protein sequence ID" value="AOJ07717.1"/>
    <property type="molecule type" value="Genomic_DNA"/>
</dbReference>
<organism evidence="1 2">
    <name type="scientific">Burkholderia mayonis</name>
    <dbReference type="NCBI Taxonomy" id="1385591"/>
    <lineage>
        <taxon>Bacteria</taxon>
        <taxon>Pseudomonadati</taxon>
        <taxon>Pseudomonadota</taxon>
        <taxon>Betaproteobacteria</taxon>
        <taxon>Burkholderiales</taxon>
        <taxon>Burkholderiaceae</taxon>
        <taxon>Burkholderia</taxon>
        <taxon>pseudomallei group</taxon>
    </lineage>
</organism>
<accession>A0A1B4FVK1</accession>
<dbReference type="AlphaFoldDB" id="A0A1B4FVK1"/>
<evidence type="ECO:0000313" key="1">
    <source>
        <dbReference type="EMBL" id="AOJ07717.1"/>
    </source>
</evidence>
<dbReference type="Proteomes" id="UP000067711">
    <property type="component" value="Chromosome 2"/>
</dbReference>
<name>A0A1B4FVK1_9BURK</name>